<dbReference type="PANTHER" id="PTHR14068:SF0">
    <property type="entry name" value="EUKARYOTIC TRANSLATION INITIATION FACTOR 3 SUBUNIT B"/>
    <property type="match status" value="1"/>
</dbReference>
<accession>A0A9W7LBL2</accession>
<comment type="caution">
    <text evidence="9">The sequence shown here is derived from an EMBL/GenBank/DDBJ whole genome shotgun (WGS) entry which is preliminary data.</text>
</comment>
<evidence type="ECO:0000256" key="1">
    <source>
        <dbReference type="ARBA" id="ARBA00004496"/>
    </source>
</evidence>
<evidence type="ECO:0000256" key="6">
    <source>
        <dbReference type="HAMAP-Rule" id="MF_03001"/>
    </source>
</evidence>
<dbReference type="PANTHER" id="PTHR14068">
    <property type="entry name" value="EUKARYOTIC TRANSLATION INITIATION FACTOR 3 EIF3 -RELATED"/>
    <property type="match status" value="1"/>
</dbReference>
<proteinExistence type="inferred from homology"/>
<gene>
    <name evidence="9" type="ORF">TrCOL_g11787</name>
</gene>
<dbReference type="PROSITE" id="PS50102">
    <property type="entry name" value="RRM"/>
    <property type="match status" value="1"/>
</dbReference>
<organism evidence="9 10">
    <name type="scientific">Triparma columacea</name>
    <dbReference type="NCBI Taxonomy" id="722753"/>
    <lineage>
        <taxon>Eukaryota</taxon>
        <taxon>Sar</taxon>
        <taxon>Stramenopiles</taxon>
        <taxon>Ochrophyta</taxon>
        <taxon>Bolidophyceae</taxon>
        <taxon>Parmales</taxon>
        <taxon>Triparmaceae</taxon>
        <taxon>Triparma</taxon>
    </lineage>
</organism>
<dbReference type="InterPro" id="IPR013979">
    <property type="entry name" value="TIF_beta_prop-like"/>
</dbReference>
<reference evidence="10" key="1">
    <citation type="journal article" date="2023" name="Commun. Biol.">
        <title>Genome analysis of Parmales, the sister group of diatoms, reveals the evolutionary specialization of diatoms from phago-mixotrophs to photoautotrophs.</title>
        <authorList>
            <person name="Ban H."/>
            <person name="Sato S."/>
            <person name="Yoshikawa S."/>
            <person name="Yamada K."/>
            <person name="Nakamura Y."/>
            <person name="Ichinomiya M."/>
            <person name="Sato N."/>
            <person name="Blanc-Mathieu R."/>
            <person name="Endo H."/>
            <person name="Kuwata A."/>
            <person name="Ogata H."/>
        </authorList>
    </citation>
    <scope>NUCLEOTIDE SEQUENCE [LARGE SCALE GENOMIC DNA]</scope>
</reference>
<dbReference type="SUPFAM" id="SSF82171">
    <property type="entry name" value="DPP6 N-terminal domain-like"/>
    <property type="match status" value="1"/>
</dbReference>
<dbReference type="InterPro" id="IPR011400">
    <property type="entry name" value="EIF3B"/>
</dbReference>
<evidence type="ECO:0000259" key="8">
    <source>
        <dbReference type="PROSITE" id="PS50102"/>
    </source>
</evidence>
<comment type="subunit">
    <text evidence="6 7">Component of the eukaryotic translation initiation factor 3 (eIF-3) complex.</text>
</comment>
<evidence type="ECO:0000256" key="4">
    <source>
        <dbReference type="ARBA" id="ARBA00022884"/>
    </source>
</evidence>
<dbReference type="GO" id="GO:0003723">
    <property type="term" value="F:RNA binding"/>
    <property type="evidence" value="ECO:0007669"/>
    <property type="project" value="UniProtKB-UniRule"/>
</dbReference>
<comment type="function">
    <text evidence="6">RNA-binding component of the eukaryotic translation initiation factor 3 (eIF-3) complex, which is involved in protein synthesis of a specialized repertoire of mRNAs and, together with other initiation factors, stimulates binding of mRNA and methionyl-tRNAi to the 40S ribosome. The eIF-3 complex specifically targets and initiates translation of a subset of mRNAs involved in cell proliferation.</text>
</comment>
<dbReference type="GO" id="GO:0033290">
    <property type="term" value="C:eukaryotic 48S preinitiation complex"/>
    <property type="evidence" value="ECO:0007669"/>
    <property type="project" value="UniProtKB-UniRule"/>
</dbReference>
<sequence length="708" mass="81275">MTNAMADDLADYMSDNELVVEPKLPKLDESFGCTVVISNLPKVPQAKHEKLKSVLLKICNKVGTVDLQDEVAPLMPFGEDGKSHGFLFITFKTSADAAKCEEAVNGYQFDKNHKINVVKYDEVKKLKTIPDTYEEESASPYEPSPDTSWWLRDPSQRDAFCIRYGNETEVHWADGSREPVLDHDGGDKKASGVQWCNYYMEWSSKGSIMATILPAKGVITWGGPSYKKLKRFSHVDVETVQFSPGEGYMMTTSFKNDTKDAIKIWNTKTGKLLRSFPLFPSESFKEKDAEKPPPFLWSYNDEYIARMGEDLISIYELPSMKLLEKKSLLAGGIAEFQWSPAQNILAYWAPEKGNAPAHIQLVEIPSRKHLRQKNLFQVSKVNMSWHDQGKFLGCKVLRHTKTKKTVYNNFEIFRVHEDGIPVEILEIKDAVFNFRWEPQGTRFAMVHAENRAATRANVSFYDMNKEVTHTERRGPKGSKKQVTVTQTVSELNLVSTLKDRQCNSLYWSPAGNIIVMASLGDTSSGSLEFFDVNTCTTMAVREHYRATEVSWDPSGRILSTSVVQPLTGGYFKFQMDNGYMLWSFQGKQLKTVAFQNFFQFAWRPRKNLLSAEKREEIKANLKKYYEEFDRRDKEKARALYLEETRGKRELRSKFRDRVEVLRAGYDANREQRKQMNDGYDSEDENNYIIQTANVETVLKTDEFLVESF</sequence>
<evidence type="ECO:0000313" key="9">
    <source>
        <dbReference type="EMBL" id="GMI45175.1"/>
    </source>
</evidence>
<dbReference type="Pfam" id="PF08662">
    <property type="entry name" value="eIF2A"/>
    <property type="match status" value="1"/>
</dbReference>
<dbReference type="OrthoDB" id="10250414at2759"/>
<evidence type="ECO:0000256" key="7">
    <source>
        <dbReference type="PIRNR" id="PIRNR036424"/>
    </source>
</evidence>
<comment type="subcellular location">
    <subcellularLocation>
        <location evidence="1 6 7">Cytoplasm</location>
    </subcellularLocation>
</comment>
<dbReference type="HAMAP" id="MF_03001">
    <property type="entry name" value="eIF3b"/>
    <property type="match status" value="1"/>
</dbReference>
<evidence type="ECO:0000313" key="10">
    <source>
        <dbReference type="Proteomes" id="UP001165065"/>
    </source>
</evidence>
<keyword evidence="2 6" id="KW-0963">Cytoplasm</keyword>
<keyword evidence="10" id="KW-1185">Reference proteome</keyword>
<dbReference type="AlphaFoldDB" id="A0A9W7LBL2"/>
<dbReference type="SMART" id="SM00360">
    <property type="entry name" value="RRM"/>
    <property type="match status" value="1"/>
</dbReference>
<dbReference type="InterPro" id="IPR035979">
    <property type="entry name" value="RBD_domain_sf"/>
</dbReference>
<dbReference type="InterPro" id="IPR015943">
    <property type="entry name" value="WD40/YVTN_repeat-like_dom_sf"/>
</dbReference>
<dbReference type="Pfam" id="PF00076">
    <property type="entry name" value="RRM_1"/>
    <property type="match status" value="1"/>
</dbReference>
<dbReference type="GO" id="GO:0031369">
    <property type="term" value="F:translation initiation factor binding"/>
    <property type="evidence" value="ECO:0007669"/>
    <property type="project" value="InterPro"/>
</dbReference>
<keyword evidence="4 6" id="KW-0694">RNA-binding</keyword>
<dbReference type="Gene3D" id="3.30.70.330">
    <property type="match status" value="1"/>
</dbReference>
<keyword evidence="5 6" id="KW-0648">Protein biosynthesis</keyword>
<keyword evidence="3 6" id="KW-0396">Initiation factor</keyword>
<dbReference type="EMBL" id="BRYA01001536">
    <property type="protein sequence ID" value="GMI45175.1"/>
    <property type="molecule type" value="Genomic_DNA"/>
</dbReference>
<dbReference type="GO" id="GO:0003743">
    <property type="term" value="F:translation initiation factor activity"/>
    <property type="evidence" value="ECO:0007669"/>
    <property type="project" value="UniProtKB-UniRule"/>
</dbReference>
<dbReference type="CDD" id="cd12278">
    <property type="entry name" value="RRM_eIF3B"/>
    <property type="match status" value="1"/>
</dbReference>
<protein>
    <recommendedName>
        <fullName evidence="6 7">Eukaryotic translation initiation factor 3 subunit B</fullName>
        <shortName evidence="6 7">eIF3b</shortName>
    </recommendedName>
    <alternativeName>
        <fullName evidence="6">Eukaryotic translation initiation factor 3 subunit 9</fullName>
    </alternativeName>
</protein>
<dbReference type="GO" id="GO:0016282">
    <property type="term" value="C:eukaryotic 43S preinitiation complex"/>
    <property type="evidence" value="ECO:0007669"/>
    <property type="project" value="UniProtKB-UniRule"/>
</dbReference>
<dbReference type="InterPro" id="IPR034363">
    <property type="entry name" value="eIF3B_RRM"/>
</dbReference>
<dbReference type="GO" id="GO:0001732">
    <property type="term" value="P:formation of cytoplasmic translation initiation complex"/>
    <property type="evidence" value="ECO:0007669"/>
    <property type="project" value="UniProtKB-UniRule"/>
</dbReference>
<evidence type="ECO:0000256" key="3">
    <source>
        <dbReference type="ARBA" id="ARBA00022540"/>
    </source>
</evidence>
<comment type="similarity">
    <text evidence="6 7">Belongs to the eIF-3 subunit B family.</text>
</comment>
<dbReference type="Gene3D" id="2.130.10.10">
    <property type="entry name" value="YVTN repeat-like/Quinoprotein amine dehydrogenase"/>
    <property type="match status" value="2"/>
</dbReference>
<feature type="domain" description="RRM" evidence="8">
    <location>
        <begin position="33"/>
        <end position="122"/>
    </location>
</feature>
<dbReference type="SUPFAM" id="SSF54928">
    <property type="entry name" value="RNA-binding domain, RBD"/>
    <property type="match status" value="1"/>
</dbReference>
<dbReference type="PIRSF" id="PIRSF036424">
    <property type="entry name" value="eIF3b"/>
    <property type="match status" value="1"/>
</dbReference>
<dbReference type="GO" id="GO:0005852">
    <property type="term" value="C:eukaryotic translation initiation factor 3 complex"/>
    <property type="evidence" value="ECO:0007669"/>
    <property type="project" value="UniProtKB-UniRule"/>
</dbReference>
<dbReference type="Proteomes" id="UP001165065">
    <property type="component" value="Unassembled WGS sequence"/>
</dbReference>
<comment type="function">
    <text evidence="7">Component of the eukaryotic translation initiation factor 3 (eIF-3) complex, which is involved in protein synthesis and, together with other initiation factors, stimulates binding of mRNA and methionyl-tRNAi to the 40S ribosome.</text>
</comment>
<evidence type="ECO:0000256" key="5">
    <source>
        <dbReference type="ARBA" id="ARBA00022917"/>
    </source>
</evidence>
<evidence type="ECO:0000256" key="2">
    <source>
        <dbReference type="ARBA" id="ARBA00022490"/>
    </source>
</evidence>
<name>A0A9W7LBL2_9STRA</name>
<dbReference type="InterPro" id="IPR000504">
    <property type="entry name" value="RRM_dom"/>
</dbReference>
<dbReference type="InterPro" id="IPR012677">
    <property type="entry name" value="Nucleotide-bd_a/b_plait_sf"/>
</dbReference>